<protein>
    <submittedName>
        <fullName evidence="2">Uncharacterized protein</fullName>
    </submittedName>
</protein>
<keyword evidence="1" id="KW-0472">Membrane</keyword>
<organism evidence="2 3">
    <name type="scientific">Ridgeia piscesae</name>
    <name type="common">Tubeworm</name>
    <dbReference type="NCBI Taxonomy" id="27915"/>
    <lineage>
        <taxon>Eukaryota</taxon>
        <taxon>Metazoa</taxon>
        <taxon>Spiralia</taxon>
        <taxon>Lophotrochozoa</taxon>
        <taxon>Annelida</taxon>
        <taxon>Polychaeta</taxon>
        <taxon>Sedentaria</taxon>
        <taxon>Canalipalpata</taxon>
        <taxon>Sabellida</taxon>
        <taxon>Siboglinidae</taxon>
        <taxon>Ridgeia</taxon>
    </lineage>
</organism>
<evidence type="ECO:0000313" key="2">
    <source>
        <dbReference type="EMBL" id="KAK2142217.1"/>
    </source>
</evidence>
<dbReference type="EMBL" id="JAODUO010004953">
    <property type="protein sequence ID" value="KAK2142217.1"/>
    <property type="molecule type" value="Genomic_DNA"/>
</dbReference>
<name>A0AAD9IX49_RIDPI</name>
<dbReference type="Proteomes" id="UP001209878">
    <property type="component" value="Unassembled WGS sequence"/>
</dbReference>
<gene>
    <name evidence="2" type="ORF">NP493_4967g00000</name>
</gene>
<evidence type="ECO:0000256" key="1">
    <source>
        <dbReference type="SAM" id="Phobius"/>
    </source>
</evidence>
<proteinExistence type="predicted"/>
<feature type="transmembrane region" description="Helical" evidence="1">
    <location>
        <begin position="38"/>
        <end position="71"/>
    </location>
</feature>
<reference evidence="2" key="1">
    <citation type="journal article" date="2023" name="Mol. Biol. Evol.">
        <title>Third-Generation Sequencing Reveals the Adaptive Role of the Epigenome in Three Deep-Sea Polychaetes.</title>
        <authorList>
            <person name="Perez M."/>
            <person name="Aroh O."/>
            <person name="Sun Y."/>
            <person name="Lan Y."/>
            <person name="Juniper S.K."/>
            <person name="Young C.R."/>
            <person name="Angers B."/>
            <person name="Qian P.Y."/>
        </authorList>
    </citation>
    <scope>NUCLEOTIDE SEQUENCE</scope>
    <source>
        <strain evidence="2">R07B-5</strain>
    </source>
</reference>
<evidence type="ECO:0000313" key="3">
    <source>
        <dbReference type="Proteomes" id="UP001209878"/>
    </source>
</evidence>
<keyword evidence="3" id="KW-1185">Reference proteome</keyword>
<comment type="caution">
    <text evidence="2">The sequence shown here is derived from an EMBL/GenBank/DDBJ whole genome shotgun (WGS) entry which is preliminary data.</text>
</comment>
<keyword evidence="1" id="KW-1133">Transmembrane helix</keyword>
<sequence length="73" mass="7902">MRHLCRLPSPVASSAYCFPSRLVCCAWCHDGQGVTYSTVLSCVCCVCVCVLCVLCVCVCVCVLCVCLCVCVRR</sequence>
<dbReference type="AlphaFoldDB" id="A0AAD9IX49"/>
<accession>A0AAD9IX49</accession>
<keyword evidence="1" id="KW-0812">Transmembrane</keyword>